<dbReference type="Proteomes" id="UP000243459">
    <property type="component" value="Chromosome 2"/>
</dbReference>
<sequence>MGGGVDHKKEEEKHHKVEEKKHEEIKKHGEGGGVMDKIKDKIHDDEKKHEDIKKHGEGGSVMDKIKDKVHGDEKKFDRPRSLKPHEKSCLILALAFTIFDALTMLAMDLVMMRSSTRGCLYLLSQRWHVSAHGLRQYLASLYQKKLLNYKKKCDMNYKLKRDDIKRKERAIKQRLDKAMSDLMREKGQKDYEKPGRHGSEEKTKVPPKGYRGILEWKDNIHVRDWAVRFNNLIGCLIRDPRSINIAHNFEEQEFKCIKKIWEKLMDHYCLEDNPESWDYVIPKMAKLIRGWKSDLKKRYFTNLSTDWKRIYELDKRVPPFNWMTLIIEWEGEKKVDYF</sequence>
<evidence type="ECO:0000313" key="3">
    <source>
        <dbReference type="EMBL" id="ONK77282.1"/>
    </source>
</evidence>
<keyword evidence="2" id="KW-1133">Transmembrane helix</keyword>
<evidence type="ECO:0000313" key="4">
    <source>
        <dbReference type="Proteomes" id="UP000243459"/>
    </source>
</evidence>
<name>A0A5P1FGQ0_ASPOF</name>
<protein>
    <submittedName>
        <fullName evidence="3">Uncharacterized protein</fullName>
    </submittedName>
</protein>
<evidence type="ECO:0000256" key="2">
    <source>
        <dbReference type="SAM" id="Phobius"/>
    </source>
</evidence>
<feature type="region of interest" description="Disordered" evidence="1">
    <location>
        <begin position="186"/>
        <end position="206"/>
    </location>
</feature>
<gene>
    <name evidence="3" type="ORF">A4U43_C02F4940</name>
</gene>
<feature type="transmembrane region" description="Helical" evidence="2">
    <location>
        <begin position="89"/>
        <end position="112"/>
    </location>
</feature>
<feature type="compositionally biased region" description="Basic and acidic residues" evidence="1">
    <location>
        <begin position="186"/>
        <end position="204"/>
    </location>
</feature>
<keyword evidence="2" id="KW-0472">Membrane</keyword>
<feature type="region of interest" description="Disordered" evidence="1">
    <location>
        <begin position="1"/>
        <end position="59"/>
    </location>
</feature>
<organism evidence="3 4">
    <name type="scientific">Asparagus officinalis</name>
    <name type="common">Garden asparagus</name>
    <dbReference type="NCBI Taxonomy" id="4686"/>
    <lineage>
        <taxon>Eukaryota</taxon>
        <taxon>Viridiplantae</taxon>
        <taxon>Streptophyta</taxon>
        <taxon>Embryophyta</taxon>
        <taxon>Tracheophyta</taxon>
        <taxon>Spermatophyta</taxon>
        <taxon>Magnoliopsida</taxon>
        <taxon>Liliopsida</taxon>
        <taxon>Asparagales</taxon>
        <taxon>Asparagaceae</taxon>
        <taxon>Asparagoideae</taxon>
        <taxon>Asparagus</taxon>
    </lineage>
</organism>
<proteinExistence type="predicted"/>
<evidence type="ECO:0000256" key="1">
    <source>
        <dbReference type="SAM" id="MobiDB-lite"/>
    </source>
</evidence>
<accession>A0A5P1FGQ0</accession>
<reference evidence="4" key="1">
    <citation type="journal article" date="2017" name="Nat. Commun.">
        <title>The asparagus genome sheds light on the origin and evolution of a young Y chromosome.</title>
        <authorList>
            <person name="Harkess A."/>
            <person name="Zhou J."/>
            <person name="Xu C."/>
            <person name="Bowers J.E."/>
            <person name="Van der Hulst R."/>
            <person name="Ayyampalayam S."/>
            <person name="Mercati F."/>
            <person name="Riccardi P."/>
            <person name="McKain M.R."/>
            <person name="Kakrana A."/>
            <person name="Tang H."/>
            <person name="Ray J."/>
            <person name="Groenendijk J."/>
            <person name="Arikit S."/>
            <person name="Mathioni S.M."/>
            <person name="Nakano M."/>
            <person name="Shan H."/>
            <person name="Telgmann-Rauber A."/>
            <person name="Kanno A."/>
            <person name="Yue Z."/>
            <person name="Chen H."/>
            <person name="Li W."/>
            <person name="Chen Y."/>
            <person name="Xu X."/>
            <person name="Zhang Y."/>
            <person name="Luo S."/>
            <person name="Chen H."/>
            <person name="Gao J."/>
            <person name="Mao Z."/>
            <person name="Pires J.C."/>
            <person name="Luo M."/>
            <person name="Kudrna D."/>
            <person name="Wing R.A."/>
            <person name="Meyers B.C."/>
            <person name="Yi K."/>
            <person name="Kong H."/>
            <person name="Lavrijsen P."/>
            <person name="Sunseri F."/>
            <person name="Falavigna A."/>
            <person name="Ye Y."/>
            <person name="Leebens-Mack J.H."/>
            <person name="Chen G."/>
        </authorList>
    </citation>
    <scope>NUCLEOTIDE SEQUENCE [LARGE SCALE GENOMIC DNA]</scope>
    <source>
        <strain evidence="4">cv. DH0086</strain>
    </source>
</reference>
<dbReference type="AlphaFoldDB" id="A0A5P1FGQ0"/>
<keyword evidence="4" id="KW-1185">Reference proteome</keyword>
<keyword evidence="2" id="KW-0812">Transmembrane</keyword>
<dbReference type="Gramene" id="ONK77282">
    <property type="protein sequence ID" value="ONK77282"/>
    <property type="gene ID" value="A4U43_C02F4940"/>
</dbReference>
<dbReference type="EMBL" id="CM007382">
    <property type="protein sequence ID" value="ONK77282.1"/>
    <property type="molecule type" value="Genomic_DNA"/>
</dbReference>